<evidence type="ECO:0000313" key="2">
    <source>
        <dbReference type="EMBL" id="KAJ8870623.1"/>
    </source>
</evidence>
<evidence type="ECO:0000313" key="3">
    <source>
        <dbReference type="Proteomes" id="UP001159363"/>
    </source>
</evidence>
<dbReference type="Proteomes" id="UP001159363">
    <property type="component" value="Chromosome 12"/>
</dbReference>
<feature type="region of interest" description="Disordered" evidence="1">
    <location>
        <begin position="137"/>
        <end position="160"/>
    </location>
</feature>
<reference evidence="2 3" key="1">
    <citation type="submission" date="2023-02" db="EMBL/GenBank/DDBJ databases">
        <title>LHISI_Scaffold_Assembly.</title>
        <authorList>
            <person name="Stuart O.P."/>
            <person name="Cleave R."/>
            <person name="Magrath M.J.L."/>
            <person name="Mikheyev A.S."/>
        </authorList>
    </citation>
    <scope>NUCLEOTIDE SEQUENCE [LARGE SCALE GENOMIC DNA]</scope>
    <source>
        <strain evidence="2">Daus_M_001</strain>
        <tissue evidence="2">Leg muscle</tissue>
    </source>
</reference>
<name>A0ABQ9GDY2_9NEOP</name>
<dbReference type="EMBL" id="JARBHB010000013">
    <property type="protein sequence ID" value="KAJ8870623.1"/>
    <property type="molecule type" value="Genomic_DNA"/>
</dbReference>
<gene>
    <name evidence="2" type="ORF">PR048_029646</name>
</gene>
<evidence type="ECO:0000256" key="1">
    <source>
        <dbReference type="SAM" id="MobiDB-lite"/>
    </source>
</evidence>
<sequence length="180" mass="20797">MHTECMRDYYDKRRIAHFIKWKSRSVADPELPRLLRSTDTSSEISEDANHKCLFCGELVSFAVKHNVGAIAEGVKVRTYEFQSSVTEMCRERNDEWGMIVLGRMNTIVADLHAADTVYHRSCSANFRTGRNVPVRYSKTDISDSTGSIKRRRTRRPSDDVRLEPLELATQFYEANDDEQE</sequence>
<keyword evidence="3" id="KW-1185">Reference proteome</keyword>
<organism evidence="2 3">
    <name type="scientific">Dryococelus australis</name>
    <dbReference type="NCBI Taxonomy" id="614101"/>
    <lineage>
        <taxon>Eukaryota</taxon>
        <taxon>Metazoa</taxon>
        <taxon>Ecdysozoa</taxon>
        <taxon>Arthropoda</taxon>
        <taxon>Hexapoda</taxon>
        <taxon>Insecta</taxon>
        <taxon>Pterygota</taxon>
        <taxon>Neoptera</taxon>
        <taxon>Polyneoptera</taxon>
        <taxon>Phasmatodea</taxon>
        <taxon>Verophasmatodea</taxon>
        <taxon>Anareolatae</taxon>
        <taxon>Phasmatidae</taxon>
        <taxon>Eurycanthinae</taxon>
        <taxon>Dryococelus</taxon>
    </lineage>
</organism>
<proteinExistence type="predicted"/>
<comment type="caution">
    <text evidence="2">The sequence shown here is derived from an EMBL/GenBank/DDBJ whole genome shotgun (WGS) entry which is preliminary data.</text>
</comment>
<protein>
    <submittedName>
        <fullName evidence="2">Uncharacterized protein</fullName>
    </submittedName>
</protein>
<accession>A0ABQ9GDY2</accession>